<dbReference type="NCBIfam" id="TIGR00540">
    <property type="entry name" value="TPR_hemY_coli"/>
    <property type="match status" value="1"/>
</dbReference>
<dbReference type="Proteomes" id="UP000198461">
    <property type="component" value="Unassembled WGS sequence"/>
</dbReference>
<gene>
    <name evidence="12" type="ORF">SAMN05443662_0013</name>
</gene>
<sequence>MKRLLLWTLLFLLITGATTLALYDNGRLSLVWGDYVIETSGTLALVLVGVLVLLAYGLFRLLGWLWRLPRTLRERRQYKRLLRAEAGMGKGLLAGEHGDWRSAERALIKAAKLAENGVMYYLAAARMAHNQGAKERRDRYLKEAREKYPDDFVTIALVEARLLAEEAPHKALALLESLVEDGQATAAVWAEYAQLLARLERWTRLREILPQVKRSRALPADVLEGLERRMWRHLLTEADSAEALNALWHLLERRWRQDPEILAAYVARQLTFGETPQLASLIEKALKKHWDPRLVYLYGQLREGPAFDRLQRAEKWLRHHGDDPVLLATLGRLACQAQLWGQAQDYLRRALALRPELDTFRALAQCLEAAGEADQAALVYKDALAALENRTDPLALPVPDNKGNTHSL</sequence>
<dbReference type="OrthoDB" id="7053339at2"/>
<feature type="transmembrane region" description="Helical" evidence="10">
    <location>
        <begin position="43"/>
        <end position="66"/>
    </location>
</feature>
<evidence type="ECO:0000313" key="12">
    <source>
        <dbReference type="EMBL" id="SIN68162.1"/>
    </source>
</evidence>
<dbReference type="GO" id="GO:0005886">
    <property type="term" value="C:plasma membrane"/>
    <property type="evidence" value="ECO:0007669"/>
    <property type="project" value="UniProtKB-SubCell"/>
</dbReference>
<dbReference type="Pfam" id="PF07219">
    <property type="entry name" value="HemY_N"/>
    <property type="match status" value="1"/>
</dbReference>
<evidence type="ECO:0000256" key="2">
    <source>
        <dbReference type="ARBA" id="ARBA00004429"/>
    </source>
</evidence>
<organism evidence="12 13">
    <name type="scientific">Sulfurivirga caldicuralii</name>
    <dbReference type="NCBI Taxonomy" id="364032"/>
    <lineage>
        <taxon>Bacteria</taxon>
        <taxon>Pseudomonadati</taxon>
        <taxon>Pseudomonadota</taxon>
        <taxon>Gammaproteobacteria</taxon>
        <taxon>Thiotrichales</taxon>
        <taxon>Piscirickettsiaceae</taxon>
        <taxon>Sulfurivirga</taxon>
    </lineage>
</organism>
<dbReference type="InterPro" id="IPR005254">
    <property type="entry name" value="Heme_biosyn_assoc_TPR_pro"/>
</dbReference>
<dbReference type="AlphaFoldDB" id="A0A1N6DBI4"/>
<keyword evidence="7 10" id="KW-1133">Transmembrane helix</keyword>
<evidence type="ECO:0000256" key="8">
    <source>
        <dbReference type="ARBA" id="ARBA00023136"/>
    </source>
</evidence>
<keyword evidence="13" id="KW-1185">Reference proteome</keyword>
<accession>A0A1N6DBI4</accession>
<dbReference type="GO" id="GO:0042168">
    <property type="term" value="P:heme metabolic process"/>
    <property type="evidence" value="ECO:0007669"/>
    <property type="project" value="InterPro"/>
</dbReference>
<evidence type="ECO:0000256" key="7">
    <source>
        <dbReference type="ARBA" id="ARBA00022989"/>
    </source>
</evidence>
<proteinExistence type="predicted"/>
<evidence type="ECO:0000256" key="5">
    <source>
        <dbReference type="ARBA" id="ARBA00022519"/>
    </source>
</evidence>
<keyword evidence="4" id="KW-1003">Cell membrane</keyword>
<dbReference type="Gene3D" id="1.25.40.10">
    <property type="entry name" value="Tetratricopeptide repeat domain"/>
    <property type="match status" value="2"/>
</dbReference>
<evidence type="ECO:0000256" key="3">
    <source>
        <dbReference type="ARBA" id="ARBA00004744"/>
    </source>
</evidence>
<evidence type="ECO:0000256" key="10">
    <source>
        <dbReference type="SAM" id="Phobius"/>
    </source>
</evidence>
<dbReference type="UniPathway" id="UPA00252"/>
<dbReference type="InterPro" id="IPR011990">
    <property type="entry name" value="TPR-like_helical_dom_sf"/>
</dbReference>
<dbReference type="EMBL" id="FSRE01000001">
    <property type="protein sequence ID" value="SIN68162.1"/>
    <property type="molecule type" value="Genomic_DNA"/>
</dbReference>
<keyword evidence="6 10" id="KW-0812">Transmembrane</keyword>
<dbReference type="GO" id="GO:0006779">
    <property type="term" value="P:porphyrin-containing compound biosynthetic process"/>
    <property type="evidence" value="ECO:0007669"/>
    <property type="project" value="UniProtKB-KW"/>
</dbReference>
<keyword evidence="5" id="KW-0997">Cell inner membrane</keyword>
<dbReference type="STRING" id="364032.SAMN05443662_0013"/>
<dbReference type="RefSeq" id="WP_074200370.1">
    <property type="nucleotide sequence ID" value="NZ_FSRE01000001.1"/>
</dbReference>
<protein>
    <submittedName>
        <fullName evidence="12">HemY protein</fullName>
    </submittedName>
</protein>
<evidence type="ECO:0000256" key="4">
    <source>
        <dbReference type="ARBA" id="ARBA00022475"/>
    </source>
</evidence>
<dbReference type="SUPFAM" id="SSF48452">
    <property type="entry name" value="TPR-like"/>
    <property type="match status" value="2"/>
</dbReference>
<evidence type="ECO:0000259" key="11">
    <source>
        <dbReference type="Pfam" id="PF07219"/>
    </source>
</evidence>
<comment type="function">
    <text evidence="1">Involved in a late step of protoheme IX synthesis.</text>
</comment>
<evidence type="ECO:0000256" key="6">
    <source>
        <dbReference type="ARBA" id="ARBA00022692"/>
    </source>
</evidence>
<evidence type="ECO:0000256" key="1">
    <source>
        <dbReference type="ARBA" id="ARBA00002962"/>
    </source>
</evidence>
<keyword evidence="8 10" id="KW-0472">Membrane</keyword>
<feature type="domain" description="HemY N-terminal" evidence="11">
    <location>
        <begin position="26"/>
        <end position="132"/>
    </location>
</feature>
<name>A0A1N6DBI4_9GAMM</name>
<evidence type="ECO:0000256" key="9">
    <source>
        <dbReference type="ARBA" id="ARBA00023244"/>
    </source>
</evidence>
<keyword evidence="9" id="KW-0627">Porphyrin biosynthesis</keyword>
<comment type="subcellular location">
    <subcellularLocation>
        <location evidence="2">Cell inner membrane</location>
        <topology evidence="2">Multi-pass membrane protein</topology>
    </subcellularLocation>
</comment>
<reference evidence="12 13" key="1">
    <citation type="submission" date="2016-11" db="EMBL/GenBank/DDBJ databases">
        <authorList>
            <person name="Jaros S."/>
            <person name="Januszkiewicz K."/>
            <person name="Wedrychowicz H."/>
        </authorList>
    </citation>
    <scope>NUCLEOTIDE SEQUENCE [LARGE SCALE GENOMIC DNA]</scope>
    <source>
        <strain evidence="12 13">DSM 17737</strain>
    </source>
</reference>
<comment type="pathway">
    <text evidence="3">Porphyrin-containing compound metabolism; protoheme biosynthesis.</text>
</comment>
<evidence type="ECO:0000313" key="13">
    <source>
        <dbReference type="Proteomes" id="UP000198461"/>
    </source>
</evidence>
<dbReference type="InterPro" id="IPR010817">
    <property type="entry name" value="HemY_N"/>
</dbReference>